<sequence length="89" mass="9802">MIGNIRILGAEGFGGMALTAAVPRMEVSFAGPTLNVALRSPFECYPHGLREPSDSRRLFGSALREAARDVSREVEGRITRYLREMGHLL</sequence>
<name>A0A3S3TL69_9SPHN</name>
<evidence type="ECO:0000313" key="2">
    <source>
        <dbReference type="Proteomes" id="UP000282837"/>
    </source>
</evidence>
<evidence type="ECO:0000313" key="1">
    <source>
        <dbReference type="EMBL" id="RVU03580.1"/>
    </source>
</evidence>
<dbReference type="AlphaFoldDB" id="A0A3S3TL69"/>
<gene>
    <name evidence="1" type="ORF">EOE18_14755</name>
</gene>
<proteinExistence type="predicted"/>
<dbReference type="RefSeq" id="WP_127710895.1">
    <property type="nucleotide sequence ID" value="NZ_SACO01000013.1"/>
</dbReference>
<accession>A0A3S3TL69</accession>
<organism evidence="1 2">
    <name type="scientific">Novosphingobium umbonatum</name>
    <dbReference type="NCBI Taxonomy" id="1908524"/>
    <lineage>
        <taxon>Bacteria</taxon>
        <taxon>Pseudomonadati</taxon>
        <taxon>Pseudomonadota</taxon>
        <taxon>Alphaproteobacteria</taxon>
        <taxon>Sphingomonadales</taxon>
        <taxon>Sphingomonadaceae</taxon>
        <taxon>Novosphingobium</taxon>
    </lineage>
</organism>
<keyword evidence="2" id="KW-1185">Reference proteome</keyword>
<dbReference type="EMBL" id="SACO01000013">
    <property type="protein sequence ID" value="RVU03580.1"/>
    <property type="molecule type" value="Genomic_DNA"/>
</dbReference>
<comment type="caution">
    <text evidence="1">The sequence shown here is derived from an EMBL/GenBank/DDBJ whole genome shotgun (WGS) entry which is preliminary data.</text>
</comment>
<protein>
    <submittedName>
        <fullName evidence="1">Uncharacterized protein</fullName>
    </submittedName>
</protein>
<reference evidence="1 2" key="1">
    <citation type="submission" date="2019-01" db="EMBL/GenBank/DDBJ databases">
        <authorList>
            <person name="Chen W.-M."/>
        </authorList>
    </citation>
    <scope>NUCLEOTIDE SEQUENCE [LARGE SCALE GENOMIC DNA]</scope>
    <source>
        <strain evidence="1 2">FSY-9</strain>
    </source>
</reference>
<dbReference type="Proteomes" id="UP000282837">
    <property type="component" value="Unassembled WGS sequence"/>
</dbReference>